<dbReference type="AlphaFoldDB" id="A0A165MFV1"/>
<evidence type="ECO:0000313" key="2">
    <source>
        <dbReference type="Proteomes" id="UP000076481"/>
    </source>
</evidence>
<sequence length="216" mass="23948">MHAGLHVWARRHHCISATSINCSENSSCKMAYEILRIIDTGQEMHILDRSPVGMPPGIKKSFRPVRKIPAAEYICSVNPGTDECIERCWKGRPSPGSSHIVVVMRYINAGVMVAWIGKHGISECVSHTPGLIDSGMEVRLTTMDILDDGTMKSQQKRDARIVPAMAENVVNVYHPKAGIIPEAVDDNRCRPIHCIPAFFRQKGEGSCCHAAVNRRH</sequence>
<evidence type="ECO:0000313" key="1">
    <source>
        <dbReference type="EMBL" id="KZK75198.1"/>
    </source>
</evidence>
<accession>A0A165MFV1</accession>
<dbReference type="Proteomes" id="UP000076481">
    <property type="component" value="Unassembled WGS sequence"/>
</dbReference>
<comment type="caution">
    <text evidence="1">The sequence shown here is derived from an EMBL/GenBank/DDBJ whole genome shotgun (WGS) entry which is preliminary data.</text>
</comment>
<name>A0A165MFV1_PELLU</name>
<organism evidence="1 2">
    <name type="scientific">Pelodictyon luteolum</name>
    <dbReference type="NCBI Taxonomy" id="1100"/>
    <lineage>
        <taxon>Bacteria</taxon>
        <taxon>Pseudomonadati</taxon>
        <taxon>Chlorobiota</taxon>
        <taxon>Chlorobiia</taxon>
        <taxon>Chlorobiales</taxon>
        <taxon>Chlorobiaceae</taxon>
        <taxon>Chlorobium/Pelodictyon group</taxon>
        <taxon>Pelodictyon</taxon>
    </lineage>
</organism>
<dbReference type="EMBL" id="LVWG01000008">
    <property type="protein sequence ID" value="KZK75198.1"/>
    <property type="molecule type" value="Genomic_DNA"/>
</dbReference>
<reference evidence="1 2" key="1">
    <citation type="submission" date="2016-03" db="EMBL/GenBank/DDBJ databases">
        <title>Speciation and ecological success in dimly lit waters: horizontal gene transfer in a green sulfur bacteria bloom unveiled by metagenomic assembly.</title>
        <authorList>
            <person name="Llorens-Mares T."/>
            <person name="Liu Z."/>
            <person name="Allen L.Z."/>
            <person name="Rusch D.B."/>
            <person name="Craig M.T."/>
            <person name="Dupont C.L."/>
            <person name="Bryant D.A."/>
            <person name="Casamayor E.O."/>
        </authorList>
    </citation>
    <scope>NUCLEOTIDE SEQUENCE [LARGE SCALE GENOMIC DNA]</scope>
    <source>
        <strain evidence="1">CIII</strain>
    </source>
</reference>
<proteinExistence type="predicted"/>
<protein>
    <submittedName>
        <fullName evidence="1">Uncharacterized protein</fullName>
    </submittedName>
</protein>
<gene>
    <name evidence="1" type="ORF">A3K90_00680</name>
</gene>